<evidence type="ECO:0000313" key="2">
    <source>
        <dbReference type="EMBL" id="KAE9124962.1"/>
    </source>
</evidence>
<dbReference type="AlphaFoldDB" id="A0A6A3T6M0"/>
<comment type="caution">
    <text evidence="2">The sequence shown here is derived from an EMBL/GenBank/DDBJ whole genome shotgun (WGS) entry which is preliminary data.</text>
</comment>
<evidence type="ECO:0000313" key="6">
    <source>
        <dbReference type="Proteomes" id="UP000433483"/>
    </source>
</evidence>
<dbReference type="OrthoDB" id="89303at2759"/>
<dbReference type="EMBL" id="QXFZ01000244">
    <property type="protein sequence ID" value="KAE9124962.1"/>
    <property type="molecule type" value="Genomic_DNA"/>
</dbReference>
<evidence type="ECO:0000313" key="1">
    <source>
        <dbReference type="EMBL" id="KAE9020006.1"/>
    </source>
</evidence>
<proteinExistence type="predicted"/>
<evidence type="ECO:0000313" key="4">
    <source>
        <dbReference type="EMBL" id="KAE9244614.1"/>
    </source>
</evidence>
<evidence type="ECO:0000313" key="10">
    <source>
        <dbReference type="Proteomes" id="UP000476176"/>
    </source>
</evidence>
<dbReference type="Proteomes" id="UP000441208">
    <property type="component" value="Unassembled WGS sequence"/>
</dbReference>
<evidence type="ECO:0000313" key="7">
    <source>
        <dbReference type="Proteomes" id="UP000440367"/>
    </source>
</evidence>
<protein>
    <submittedName>
        <fullName evidence="2">Uncharacterized protein</fullName>
    </submittedName>
</protein>
<evidence type="ECO:0000313" key="8">
    <source>
        <dbReference type="Proteomes" id="UP000441208"/>
    </source>
</evidence>
<dbReference type="EMBL" id="QXGC01000213">
    <property type="protein sequence ID" value="KAE9244614.1"/>
    <property type="molecule type" value="Genomic_DNA"/>
</dbReference>
<dbReference type="EMBL" id="QXGB01000236">
    <property type="protein sequence ID" value="KAE9223242.1"/>
    <property type="molecule type" value="Genomic_DNA"/>
</dbReference>
<organism evidence="2 8">
    <name type="scientific">Phytophthora fragariae</name>
    <dbReference type="NCBI Taxonomy" id="53985"/>
    <lineage>
        <taxon>Eukaryota</taxon>
        <taxon>Sar</taxon>
        <taxon>Stramenopiles</taxon>
        <taxon>Oomycota</taxon>
        <taxon>Peronosporomycetes</taxon>
        <taxon>Peronosporales</taxon>
        <taxon>Peronosporaceae</taxon>
        <taxon>Phytophthora</taxon>
    </lineage>
</organism>
<keyword evidence="6" id="KW-1185">Reference proteome</keyword>
<evidence type="ECO:0000313" key="3">
    <source>
        <dbReference type="EMBL" id="KAE9223242.1"/>
    </source>
</evidence>
<accession>A0A6A3T6M0</accession>
<sequence>MLTRRYAGRDDLLAHLPGLTQIKYRKAYLMSKLAKQTKVHCFSDWSEWAGIRECKTTTVFFGAYCFDRETDETAFSAKPFAFQNATLVLHCFRHSYEEDEMTKESYGLVLTTRRISRNVLYAVQCQSYDGVFASVDSTYKHHYGGWVLVAFGTFKSYFSPWKKYYKSVVPWA</sequence>
<dbReference type="Proteomes" id="UP000440367">
    <property type="component" value="Unassembled WGS sequence"/>
</dbReference>
<dbReference type="EMBL" id="QXGD01000285">
    <property type="protein sequence ID" value="KAE9244721.1"/>
    <property type="molecule type" value="Genomic_DNA"/>
</dbReference>
<dbReference type="EMBL" id="QXFW01000222">
    <property type="protein sequence ID" value="KAE9020006.1"/>
    <property type="molecule type" value="Genomic_DNA"/>
</dbReference>
<evidence type="ECO:0000313" key="9">
    <source>
        <dbReference type="Proteomes" id="UP000460718"/>
    </source>
</evidence>
<dbReference type="Proteomes" id="UP000460718">
    <property type="component" value="Unassembled WGS sequence"/>
</dbReference>
<reference evidence="6 7" key="1">
    <citation type="submission" date="2018-08" db="EMBL/GenBank/DDBJ databases">
        <title>Genomic investigation of the strawberry pathogen Phytophthora fragariae indicates pathogenicity is determined by transcriptional variation in three key races.</title>
        <authorList>
            <person name="Adams T.M."/>
            <person name="Armitage A.D."/>
            <person name="Sobczyk M.K."/>
            <person name="Bates H.J."/>
            <person name="Dunwell J.M."/>
            <person name="Nellist C.F."/>
            <person name="Harrison R.J."/>
        </authorList>
    </citation>
    <scope>NUCLEOTIDE SEQUENCE [LARGE SCALE GENOMIC DNA]</scope>
    <source>
        <strain evidence="5 7">BC-1</strain>
        <strain evidence="4 10">BC-23</strain>
        <strain evidence="3 6">NOV-27</strain>
        <strain evidence="2 8">NOV-71</strain>
        <strain evidence="1 9">SCRP245</strain>
    </source>
</reference>
<evidence type="ECO:0000313" key="5">
    <source>
        <dbReference type="EMBL" id="KAE9244721.1"/>
    </source>
</evidence>
<dbReference type="Proteomes" id="UP000433483">
    <property type="component" value="Unassembled WGS sequence"/>
</dbReference>
<gene>
    <name evidence="5" type="ORF">PF002_g7615</name>
    <name evidence="4" type="ORF">PF004_g5604</name>
    <name evidence="3" type="ORF">PF005_g6380</name>
    <name evidence="2" type="ORF">PF007_g6526</name>
    <name evidence="1" type="ORF">PF011_g5595</name>
</gene>
<name>A0A6A3T6M0_9STRA</name>
<dbReference type="Proteomes" id="UP000476176">
    <property type="component" value="Unassembled WGS sequence"/>
</dbReference>